<gene>
    <name evidence="2" type="ORF">EJP82_16280</name>
</gene>
<dbReference type="SUPFAM" id="SSF53067">
    <property type="entry name" value="Actin-like ATPase domain"/>
    <property type="match status" value="2"/>
</dbReference>
<dbReference type="Gene3D" id="3.30.420.40">
    <property type="match status" value="2"/>
</dbReference>
<dbReference type="PANTHER" id="PTHR43190">
    <property type="entry name" value="N-ACETYL-D-GLUCOSAMINE KINASE"/>
    <property type="match status" value="1"/>
</dbReference>
<dbReference type="EMBL" id="RZNY01000013">
    <property type="protein sequence ID" value="RUT45236.1"/>
    <property type="molecule type" value="Genomic_DNA"/>
</dbReference>
<comment type="caution">
    <text evidence="2">The sequence shown here is derived from an EMBL/GenBank/DDBJ whole genome shotgun (WGS) entry which is preliminary data.</text>
</comment>
<accession>A0A3S1DQX0</accession>
<dbReference type="InterPro" id="IPR052519">
    <property type="entry name" value="Euk-type_GlcNAc_Kinase"/>
</dbReference>
<dbReference type="CDD" id="cd24007">
    <property type="entry name" value="ASKHA_NBD_eukNAGK-like"/>
    <property type="match status" value="1"/>
</dbReference>
<dbReference type="InterPro" id="IPR002731">
    <property type="entry name" value="ATPase_BadF"/>
</dbReference>
<dbReference type="PANTHER" id="PTHR43190:SF3">
    <property type="entry name" value="N-ACETYL-D-GLUCOSAMINE KINASE"/>
    <property type="match status" value="1"/>
</dbReference>
<dbReference type="AlphaFoldDB" id="A0A3S1DQX0"/>
<sequence>MKYYMGVDGGGSKTYTLIADQSGKIVGKGQSGNGNHQTDYEEAKHNIRESVEMALNQAGLGQSDISFAYFGLAGADREVDYQILRPMIAELGLPHHDVNCDTMIALRAGTDRPYGIVLICGTGTNSAGVNPRGDFYQCGGFSYEFGDFGGGESLSVEAFRSVIRAWDGREQPTLLTEMLLQEMGYDNMSTLFNDCLDEDKMPPLSTVKLIFQAAAQADEVAIRILRAQGVELAKTAVAVIKRLGMENEKFDVVLAGSVLTRGEARFIHPYIEQAVKDCAPSASLAKLQVEPVVGAVWMAFEADGNEISKEVYDQLRAVSDYSLV</sequence>
<dbReference type="OrthoDB" id="9772633at2"/>
<proteinExistence type="predicted"/>
<name>A0A3S1DQX0_9BACL</name>
<evidence type="ECO:0000313" key="2">
    <source>
        <dbReference type="EMBL" id="RUT45236.1"/>
    </source>
</evidence>
<dbReference type="InterPro" id="IPR043129">
    <property type="entry name" value="ATPase_NBD"/>
</dbReference>
<dbReference type="Pfam" id="PF01869">
    <property type="entry name" value="BcrAD_BadFG"/>
    <property type="match status" value="1"/>
</dbReference>
<organism evidence="2 3">
    <name type="scientific">Paenibacillus anaericanus</name>
    <dbReference type="NCBI Taxonomy" id="170367"/>
    <lineage>
        <taxon>Bacteria</taxon>
        <taxon>Bacillati</taxon>
        <taxon>Bacillota</taxon>
        <taxon>Bacilli</taxon>
        <taxon>Bacillales</taxon>
        <taxon>Paenibacillaceae</taxon>
        <taxon>Paenibacillus</taxon>
    </lineage>
</organism>
<evidence type="ECO:0000259" key="1">
    <source>
        <dbReference type="Pfam" id="PF01869"/>
    </source>
</evidence>
<feature type="domain" description="ATPase BadF/BadG/BcrA/BcrD type" evidence="1">
    <location>
        <begin position="6"/>
        <end position="299"/>
    </location>
</feature>
<protein>
    <submittedName>
        <fullName evidence="2">ATPase</fullName>
    </submittedName>
</protein>
<keyword evidence="3" id="KW-1185">Reference proteome</keyword>
<dbReference type="Proteomes" id="UP000279446">
    <property type="component" value="Unassembled WGS sequence"/>
</dbReference>
<evidence type="ECO:0000313" key="3">
    <source>
        <dbReference type="Proteomes" id="UP000279446"/>
    </source>
</evidence>
<reference evidence="2 3" key="1">
    <citation type="submission" date="2018-12" db="EMBL/GenBank/DDBJ databases">
        <authorList>
            <person name="Sun L."/>
            <person name="Chen Z."/>
        </authorList>
    </citation>
    <scope>NUCLEOTIDE SEQUENCE [LARGE SCALE GENOMIC DNA]</scope>
    <source>
        <strain evidence="2 3">DSM 15890</strain>
    </source>
</reference>